<comment type="caution">
    <text evidence="3">The sequence shown here is derived from an EMBL/GenBank/DDBJ whole genome shotgun (WGS) entry which is preliminary data.</text>
</comment>
<dbReference type="InterPro" id="IPR016177">
    <property type="entry name" value="DNA-bd_dom_sf"/>
</dbReference>
<dbReference type="Proteomes" id="UP000605733">
    <property type="component" value="Unassembled WGS sequence"/>
</dbReference>
<evidence type="ECO:0000259" key="2">
    <source>
        <dbReference type="Pfam" id="PF13392"/>
    </source>
</evidence>
<dbReference type="SUPFAM" id="SSF54171">
    <property type="entry name" value="DNA-binding domain"/>
    <property type="match status" value="1"/>
</dbReference>
<accession>A0ABQ1WCG4</accession>
<dbReference type="Gene3D" id="3.30.730.10">
    <property type="entry name" value="AP2/ERF domain"/>
    <property type="match status" value="1"/>
</dbReference>
<dbReference type="InterPro" id="IPR003615">
    <property type="entry name" value="HNH_nuc"/>
</dbReference>
<dbReference type="Gene3D" id="3.90.75.20">
    <property type="match status" value="1"/>
</dbReference>
<dbReference type="EMBL" id="BMIX01000001">
    <property type="protein sequence ID" value="GGG23852.1"/>
    <property type="molecule type" value="Genomic_DNA"/>
</dbReference>
<evidence type="ECO:0008006" key="5">
    <source>
        <dbReference type="Google" id="ProtNLM"/>
    </source>
</evidence>
<reference evidence="4" key="1">
    <citation type="journal article" date="2019" name="Int. J. Syst. Evol. Microbiol.">
        <title>The Global Catalogue of Microorganisms (GCM) 10K type strain sequencing project: providing services to taxonomists for standard genome sequencing and annotation.</title>
        <authorList>
            <consortium name="The Broad Institute Genomics Platform"/>
            <consortium name="The Broad Institute Genome Sequencing Center for Infectious Disease"/>
            <person name="Wu L."/>
            <person name="Ma J."/>
        </authorList>
    </citation>
    <scope>NUCLEOTIDE SEQUENCE [LARGE SCALE GENOMIC DNA]</scope>
    <source>
        <strain evidence="4">CGMCC 1.15422</strain>
    </source>
</reference>
<feature type="domain" description="NUMOD4" evidence="1">
    <location>
        <begin position="24"/>
        <end position="79"/>
    </location>
</feature>
<dbReference type="InterPro" id="IPR044925">
    <property type="entry name" value="His-Me_finger_sf"/>
</dbReference>
<dbReference type="SUPFAM" id="SSF54060">
    <property type="entry name" value="His-Me finger endonucleases"/>
    <property type="match status" value="1"/>
</dbReference>
<dbReference type="InterPro" id="IPR010902">
    <property type="entry name" value="NUMOD4"/>
</dbReference>
<evidence type="ECO:0000259" key="1">
    <source>
        <dbReference type="Pfam" id="PF07463"/>
    </source>
</evidence>
<feature type="domain" description="HNH nuclease" evidence="2">
    <location>
        <begin position="109"/>
        <end position="134"/>
    </location>
</feature>
<proteinExistence type="predicted"/>
<evidence type="ECO:0000313" key="4">
    <source>
        <dbReference type="Proteomes" id="UP000605733"/>
    </source>
</evidence>
<protein>
    <recommendedName>
        <fullName evidence="5">HNH homing endonuclease</fullName>
    </recommendedName>
</protein>
<keyword evidence="4" id="KW-1185">Reference proteome</keyword>
<dbReference type="Pfam" id="PF13392">
    <property type="entry name" value="HNH_3"/>
    <property type="match status" value="1"/>
</dbReference>
<sequence length="206" mass="23763">MNTSANLDKSLAYKNLSLETLKDEFWLPIPKYEQFYKVSNLGRVQSLDRQRWTGSGYHLKEGIILKQSLTTTGYLRVNLCEKGNRKVWKVHQLVAITFLSHTPCGLIRVVDHIDGNPLNNKLSNLRIVTNRENTNNSRKNTLSKFIGVSWNHNAGKWRASIVVSRKLIHLGYYSDEKKAAEAYRNAFNLVNNNMDLRNQFKLQLIS</sequence>
<dbReference type="Pfam" id="PF07463">
    <property type="entry name" value="NUMOD4"/>
    <property type="match status" value="1"/>
</dbReference>
<dbReference type="InterPro" id="IPR036955">
    <property type="entry name" value="AP2/ERF_dom_sf"/>
</dbReference>
<gene>
    <name evidence="3" type="ORF">GCM10011532_03820</name>
</gene>
<dbReference type="RefSeq" id="WP_011710355.1">
    <property type="nucleotide sequence ID" value="NZ_BMIX01000001.1"/>
</dbReference>
<evidence type="ECO:0000313" key="3">
    <source>
        <dbReference type="EMBL" id="GGG23852.1"/>
    </source>
</evidence>
<organism evidence="3 4">
    <name type="scientific">Christiangramia forsetii</name>
    <dbReference type="NCBI Taxonomy" id="411153"/>
    <lineage>
        <taxon>Bacteria</taxon>
        <taxon>Pseudomonadati</taxon>
        <taxon>Bacteroidota</taxon>
        <taxon>Flavobacteriia</taxon>
        <taxon>Flavobacteriales</taxon>
        <taxon>Flavobacteriaceae</taxon>
        <taxon>Christiangramia</taxon>
    </lineage>
</organism>
<name>A0ABQ1WCG4_9FLAO</name>